<evidence type="ECO:0000313" key="2">
    <source>
        <dbReference type="EnsemblPlants" id="Pp3c15_12202V3.1"/>
    </source>
</evidence>
<sequence>MKLCGINTSQTTLIYGRERGVKYVVSSSKELEYTNTGPMHLGNNEVQRICITSCMGENQIFNDYNPLQKPDIGHTLWLVGTTHNNSQIPLTVRPTTPLDKKTLRTALHQARRYSSKKYINSKQKLKENVLRE</sequence>
<evidence type="ECO:0000313" key="3">
    <source>
        <dbReference type="Proteomes" id="UP000006727"/>
    </source>
</evidence>
<dbReference type="Gramene" id="Pp3c15_12202V3.1">
    <property type="protein sequence ID" value="Pp3c15_12202V3.1"/>
    <property type="gene ID" value="Pp3c15_12202"/>
</dbReference>
<reference evidence="2" key="3">
    <citation type="submission" date="2020-12" db="UniProtKB">
        <authorList>
            <consortium name="EnsemblPlants"/>
        </authorList>
    </citation>
    <scope>IDENTIFICATION</scope>
</reference>
<dbReference type="Proteomes" id="UP000006727">
    <property type="component" value="Chromosome 15"/>
</dbReference>
<organism evidence="1">
    <name type="scientific">Physcomitrium patens</name>
    <name type="common">Spreading-leaved earth moss</name>
    <name type="synonym">Physcomitrella patens</name>
    <dbReference type="NCBI Taxonomy" id="3218"/>
    <lineage>
        <taxon>Eukaryota</taxon>
        <taxon>Viridiplantae</taxon>
        <taxon>Streptophyta</taxon>
        <taxon>Embryophyta</taxon>
        <taxon>Bryophyta</taxon>
        <taxon>Bryophytina</taxon>
        <taxon>Bryopsida</taxon>
        <taxon>Funariidae</taxon>
        <taxon>Funariales</taxon>
        <taxon>Funariaceae</taxon>
        <taxon>Physcomitrium</taxon>
    </lineage>
</organism>
<dbReference type="EMBL" id="ABEU02000015">
    <property type="protein sequence ID" value="PNR39375.1"/>
    <property type="molecule type" value="Genomic_DNA"/>
</dbReference>
<dbReference type="InParanoid" id="A0A2K1JCW5"/>
<dbReference type="EnsemblPlants" id="Pp3c15_12202V3.1">
    <property type="protein sequence ID" value="Pp3c15_12202V3.1"/>
    <property type="gene ID" value="Pp3c15_12202"/>
</dbReference>
<keyword evidence="3" id="KW-1185">Reference proteome</keyword>
<protein>
    <submittedName>
        <fullName evidence="1 2">Uncharacterized protein</fullName>
    </submittedName>
</protein>
<name>A0A2K1JCW5_PHYPA</name>
<accession>A0A2K1JCW5</accession>
<gene>
    <name evidence="1" type="ORF">PHYPA_019653</name>
</gene>
<reference evidence="1 3" key="1">
    <citation type="journal article" date="2008" name="Science">
        <title>The Physcomitrella genome reveals evolutionary insights into the conquest of land by plants.</title>
        <authorList>
            <person name="Rensing S."/>
            <person name="Lang D."/>
            <person name="Zimmer A."/>
            <person name="Terry A."/>
            <person name="Salamov A."/>
            <person name="Shapiro H."/>
            <person name="Nishiyama T."/>
            <person name="Perroud P.-F."/>
            <person name="Lindquist E."/>
            <person name="Kamisugi Y."/>
            <person name="Tanahashi T."/>
            <person name="Sakakibara K."/>
            <person name="Fujita T."/>
            <person name="Oishi K."/>
            <person name="Shin-I T."/>
            <person name="Kuroki Y."/>
            <person name="Toyoda A."/>
            <person name="Suzuki Y."/>
            <person name="Hashimoto A."/>
            <person name="Yamaguchi K."/>
            <person name="Sugano A."/>
            <person name="Kohara Y."/>
            <person name="Fujiyama A."/>
            <person name="Anterola A."/>
            <person name="Aoki S."/>
            <person name="Ashton N."/>
            <person name="Barbazuk W.B."/>
            <person name="Barker E."/>
            <person name="Bennetzen J."/>
            <person name="Bezanilla M."/>
            <person name="Blankenship R."/>
            <person name="Cho S.H."/>
            <person name="Dutcher S."/>
            <person name="Estelle M."/>
            <person name="Fawcett J.A."/>
            <person name="Gundlach H."/>
            <person name="Hanada K."/>
            <person name="Heyl A."/>
            <person name="Hicks K.A."/>
            <person name="Hugh J."/>
            <person name="Lohr M."/>
            <person name="Mayer K."/>
            <person name="Melkozernov A."/>
            <person name="Murata T."/>
            <person name="Nelson D."/>
            <person name="Pils B."/>
            <person name="Prigge M."/>
            <person name="Reiss B."/>
            <person name="Renner T."/>
            <person name="Rombauts S."/>
            <person name="Rushton P."/>
            <person name="Sanderfoot A."/>
            <person name="Schween G."/>
            <person name="Shiu S.-H."/>
            <person name="Stueber K."/>
            <person name="Theodoulou F.L."/>
            <person name="Tu H."/>
            <person name="Van de Peer Y."/>
            <person name="Verrier P.J."/>
            <person name="Waters E."/>
            <person name="Wood A."/>
            <person name="Yang L."/>
            <person name="Cove D."/>
            <person name="Cuming A."/>
            <person name="Hasebe M."/>
            <person name="Lucas S."/>
            <person name="Mishler D.B."/>
            <person name="Reski R."/>
            <person name="Grigoriev I."/>
            <person name="Quatrano R.S."/>
            <person name="Boore J.L."/>
        </authorList>
    </citation>
    <scope>NUCLEOTIDE SEQUENCE [LARGE SCALE GENOMIC DNA]</scope>
    <source>
        <strain evidence="2 3">cv. Gransden 2004</strain>
    </source>
</reference>
<proteinExistence type="predicted"/>
<reference evidence="1 3" key="2">
    <citation type="journal article" date="2018" name="Plant J.">
        <title>The Physcomitrella patens chromosome-scale assembly reveals moss genome structure and evolution.</title>
        <authorList>
            <person name="Lang D."/>
            <person name="Ullrich K.K."/>
            <person name="Murat F."/>
            <person name="Fuchs J."/>
            <person name="Jenkins J."/>
            <person name="Haas F.B."/>
            <person name="Piednoel M."/>
            <person name="Gundlach H."/>
            <person name="Van Bel M."/>
            <person name="Meyberg R."/>
            <person name="Vives C."/>
            <person name="Morata J."/>
            <person name="Symeonidi A."/>
            <person name="Hiss M."/>
            <person name="Muchero W."/>
            <person name="Kamisugi Y."/>
            <person name="Saleh O."/>
            <person name="Blanc G."/>
            <person name="Decker E.L."/>
            <person name="van Gessel N."/>
            <person name="Grimwood J."/>
            <person name="Hayes R.D."/>
            <person name="Graham S.W."/>
            <person name="Gunter L.E."/>
            <person name="McDaniel S.F."/>
            <person name="Hoernstein S.N.W."/>
            <person name="Larsson A."/>
            <person name="Li F.W."/>
            <person name="Perroud P.F."/>
            <person name="Phillips J."/>
            <person name="Ranjan P."/>
            <person name="Rokshar D.S."/>
            <person name="Rothfels C.J."/>
            <person name="Schneider L."/>
            <person name="Shu S."/>
            <person name="Stevenson D.W."/>
            <person name="Thummler F."/>
            <person name="Tillich M."/>
            <person name="Villarreal Aguilar J.C."/>
            <person name="Widiez T."/>
            <person name="Wong G.K."/>
            <person name="Wymore A."/>
            <person name="Zhang Y."/>
            <person name="Zimmer A.D."/>
            <person name="Quatrano R.S."/>
            <person name="Mayer K.F.X."/>
            <person name="Goodstein D."/>
            <person name="Casacuberta J.M."/>
            <person name="Vandepoele K."/>
            <person name="Reski R."/>
            <person name="Cuming A.C."/>
            <person name="Tuskan G.A."/>
            <person name="Maumus F."/>
            <person name="Salse J."/>
            <person name="Schmutz J."/>
            <person name="Rensing S.A."/>
        </authorList>
    </citation>
    <scope>NUCLEOTIDE SEQUENCE [LARGE SCALE GENOMIC DNA]</scope>
    <source>
        <strain evidence="2 3">cv. Gransden 2004</strain>
    </source>
</reference>
<dbReference type="AlphaFoldDB" id="A0A2K1JCW5"/>
<evidence type="ECO:0000313" key="1">
    <source>
        <dbReference type="EMBL" id="PNR39375.1"/>
    </source>
</evidence>